<organism evidence="1">
    <name type="scientific">Candidatus Kentrum sp. LFY</name>
    <dbReference type="NCBI Taxonomy" id="2126342"/>
    <lineage>
        <taxon>Bacteria</taxon>
        <taxon>Pseudomonadati</taxon>
        <taxon>Pseudomonadota</taxon>
        <taxon>Gammaproteobacteria</taxon>
        <taxon>Candidatus Kentrum</taxon>
    </lineage>
</organism>
<sequence>MRTEYKRENLGTGVRGEYYESYNEDHNIVLLKPEVAQAFQSEEAVNDALLSLIKIARSATGLKKGSSV</sequence>
<dbReference type="AlphaFoldDB" id="A0A450UGB6"/>
<name>A0A450UGB6_9GAMM</name>
<dbReference type="EMBL" id="CAADFH010000017">
    <property type="protein sequence ID" value="VFJ91567.1"/>
    <property type="molecule type" value="Genomic_DNA"/>
</dbReference>
<reference evidence="1" key="1">
    <citation type="submission" date="2019-02" db="EMBL/GenBank/DDBJ databases">
        <authorList>
            <person name="Gruber-Vodicka R. H."/>
            <person name="Seah K. B. B."/>
        </authorList>
    </citation>
    <scope>NUCLEOTIDE SEQUENCE</scope>
    <source>
        <strain evidence="1">BECK_M6</strain>
    </source>
</reference>
<accession>A0A450UGB6</accession>
<protein>
    <submittedName>
        <fullName evidence="1">Uncharacterized protein</fullName>
    </submittedName>
</protein>
<proteinExistence type="predicted"/>
<evidence type="ECO:0000313" key="1">
    <source>
        <dbReference type="EMBL" id="VFJ91567.1"/>
    </source>
</evidence>
<gene>
    <name evidence="1" type="ORF">BECKLFY1418A_GA0070994_10176</name>
</gene>